<dbReference type="Gene3D" id="3.40.250.10">
    <property type="entry name" value="Rhodanese-like domain"/>
    <property type="match status" value="1"/>
</dbReference>
<proteinExistence type="predicted"/>
<dbReference type="PANTHER" id="PTHR43031:SF1">
    <property type="entry name" value="PYRIDINE NUCLEOTIDE-DISULPHIDE OXIDOREDUCTASE"/>
    <property type="match status" value="1"/>
</dbReference>
<dbReference type="InterPro" id="IPR036873">
    <property type="entry name" value="Rhodanese-like_dom_sf"/>
</dbReference>
<dbReference type="Pfam" id="PF00581">
    <property type="entry name" value="Rhodanese"/>
    <property type="match status" value="1"/>
</dbReference>
<name>A0A6C0CXS7_9ZZZZ</name>
<evidence type="ECO:0000313" key="2">
    <source>
        <dbReference type="EMBL" id="QHT08972.1"/>
    </source>
</evidence>
<sequence length="129" mass="14525">MLNINPSTYYFWASITSIGYGLYAAARYYSLSGVDLITAKEAKKKIKNGEIKYVIDVRTKLEWDAGHYKGAKHIPIQEINAKNTSTLKKNAEIVTYCNTGQRARAGAERLKALGFKNVYYIDGTYSQLN</sequence>
<dbReference type="SMART" id="SM00450">
    <property type="entry name" value="RHOD"/>
    <property type="match status" value="1"/>
</dbReference>
<accession>A0A6C0CXS7</accession>
<dbReference type="SUPFAM" id="SSF52821">
    <property type="entry name" value="Rhodanese/Cell cycle control phosphatase"/>
    <property type="match status" value="1"/>
</dbReference>
<dbReference type="PANTHER" id="PTHR43031">
    <property type="entry name" value="FAD-DEPENDENT OXIDOREDUCTASE"/>
    <property type="match status" value="1"/>
</dbReference>
<feature type="domain" description="Rhodanese" evidence="1">
    <location>
        <begin position="54"/>
        <end position="125"/>
    </location>
</feature>
<dbReference type="InterPro" id="IPR050229">
    <property type="entry name" value="GlpE_sulfurtransferase"/>
</dbReference>
<evidence type="ECO:0000259" key="1">
    <source>
        <dbReference type="PROSITE" id="PS50206"/>
    </source>
</evidence>
<dbReference type="EMBL" id="MN739504">
    <property type="protein sequence ID" value="QHT08972.1"/>
    <property type="molecule type" value="Genomic_DNA"/>
</dbReference>
<dbReference type="PROSITE" id="PS50206">
    <property type="entry name" value="RHODANESE_3"/>
    <property type="match status" value="1"/>
</dbReference>
<dbReference type="CDD" id="cd00158">
    <property type="entry name" value="RHOD"/>
    <property type="match status" value="1"/>
</dbReference>
<reference evidence="2" key="1">
    <citation type="journal article" date="2020" name="Nature">
        <title>Giant virus diversity and host interactions through global metagenomics.</title>
        <authorList>
            <person name="Schulz F."/>
            <person name="Roux S."/>
            <person name="Paez-Espino D."/>
            <person name="Jungbluth S."/>
            <person name="Walsh D.A."/>
            <person name="Denef V.J."/>
            <person name="McMahon K.D."/>
            <person name="Konstantinidis K.T."/>
            <person name="Eloe-Fadrosh E.A."/>
            <person name="Kyrpides N.C."/>
            <person name="Woyke T."/>
        </authorList>
    </citation>
    <scope>NUCLEOTIDE SEQUENCE</scope>
    <source>
        <strain evidence="2">GVMAG-M-3300023109-53</strain>
    </source>
</reference>
<dbReference type="InterPro" id="IPR001763">
    <property type="entry name" value="Rhodanese-like_dom"/>
</dbReference>
<protein>
    <recommendedName>
        <fullName evidence="1">Rhodanese domain-containing protein</fullName>
    </recommendedName>
</protein>
<dbReference type="AlphaFoldDB" id="A0A6C0CXS7"/>
<organism evidence="2">
    <name type="scientific">viral metagenome</name>
    <dbReference type="NCBI Taxonomy" id="1070528"/>
    <lineage>
        <taxon>unclassified sequences</taxon>
        <taxon>metagenomes</taxon>
        <taxon>organismal metagenomes</taxon>
    </lineage>
</organism>